<keyword evidence="3" id="KW-1185">Reference proteome</keyword>
<proteinExistence type="predicted"/>
<reference evidence="2" key="1">
    <citation type="submission" date="2021-08" db="EMBL/GenBank/DDBJ databases">
        <title>WGS assembly of Ceratopteris richardii.</title>
        <authorList>
            <person name="Marchant D.B."/>
            <person name="Chen G."/>
            <person name="Jenkins J."/>
            <person name="Shu S."/>
            <person name="Leebens-Mack J."/>
            <person name="Grimwood J."/>
            <person name="Schmutz J."/>
            <person name="Soltis P."/>
            <person name="Soltis D."/>
            <person name="Chen Z.-H."/>
        </authorList>
    </citation>
    <scope>NUCLEOTIDE SEQUENCE</scope>
    <source>
        <strain evidence="2">Whitten #5841</strain>
        <tissue evidence="2">Leaf</tissue>
    </source>
</reference>
<name>A0A8T2VHU2_CERRI</name>
<dbReference type="EMBL" id="CM035406">
    <property type="protein sequence ID" value="KAH7446658.1"/>
    <property type="molecule type" value="Genomic_DNA"/>
</dbReference>
<feature type="transmembrane region" description="Helical" evidence="1">
    <location>
        <begin position="79"/>
        <end position="100"/>
    </location>
</feature>
<dbReference type="OrthoDB" id="2015909at2759"/>
<dbReference type="OMA" id="CEAPWCA"/>
<evidence type="ECO:0000313" key="2">
    <source>
        <dbReference type="EMBL" id="KAH7446658.1"/>
    </source>
</evidence>
<evidence type="ECO:0000256" key="1">
    <source>
        <dbReference type="SAM" id="Phobius"/>
    </source>
</evidence>
<organism evidence="2 3">
    <name type="scientific">Ceratopteris richardii</name>
    <name type="common">Triangle waterfern</name>
    <dbReference type="NCBI Taxonomy" id="49495"/>
    <lineage>
        <taxon>Eukaryota</taxon>
        <taxon>Viridiplantae</taxon>
        <taxon>Streptophyta</taxon>
        <taxon>Embryophyta</taxon>
        <taxon>Tracheophyta</taxon>
        <taxon>Polypodiopsida</taxon>
        <taxon>Polypodiidae</taxon>
        <taxon>Polypodiales</taxon>
        <taxon>Pteridineae</taxon>
        <taxon>Pteridaceae</taxon>
        <taxon>Parkerioideae</taxon>
        <taxon>Ceratopteris</taxon>
    </lineage>
</organism>
<evidence type="ECO:0000313" key="3">
    <source>
        <dbReference type="Proteomes" id="UP000825935"/>
    </source>
</evidence>
<accession>A0A8T2VHU2</accession>
<protein>
    <submittedName>
        <fullName evidence="2">Uncharacterized protein</fullName>
    </submittedName>
</protein>
<keyword evidence="1" id="KW-0472">Membrane</keyword>
<sequence length="635" mass="72079">MPHTFSMLSYNLYSVTAMHHSLPNAPFPFSSLVSPSPLIRAFPSLLFSQVFPCCDDKGQEGEMQGKGKSGTQLPGTTTLLVAILMTLILLLLTTGSNYLLEASFGFFARQLPLTPIGLLNNRTSEEASRLVPTVGAEYSKASQEDADSGRHINWLRMPPIFNYTQRYLDLIAQNGSKPCHDVATAEVQLFGLPKPEEADTYIKFKCGKIHSLTLVAFDALGRKRCAGGDYFEIDISGANWKSRAPVLDLQDGSYNILLQMHPAFAGIYRFRIVLGFSNYHGLHRRPERWFRNVTVLDMHLQFVQEEESKDSITRLPNLTQCSSEDFRLDGWIGRWVRTKYNASCSVDQMGRFRCLDSNARCTEPWCQGPIGALESNGWVYSAHCAFRIFTDHDAWKCLNRKWIFFWGDSNHVDSVRNFLNFVLGFENITEVPRRFDTTYYRPGDPSQYVRITSMFNGHSNASLNHEGLFSLHDEAFREQVAAFFKGKPVPDAIILNSGLHDGVYWKHLHQFAEEGAGKAVQFWASLLDGIQGKRPRVVYRTTITTAAWARGAPFNPQKMEIFNNILVEKFREANLLWGVVDGFDLTYPWHFDNNCSDGVHYGKPPAASRWYGQWGHQYFVDLMLVHILMHALCVS</sequence>
<keyword evidence="1" id="KW-1133">Transmembrane helix</keyword>
<gene>
    <name evidence="2" type="ORF">KP509_01G067200</name>
</gene>
<dbReference type="AlphaFoldDB" id="A0A8T2VHU2"/>
<comment type="caution">
    <text evidence="2">The sequence shown here is derived from an EMBL/GenBank/DDBJ whole genome shotgun (WGS) entry which is preliminary data.</text>
</comment>
<dbReference type="Proteomes" id="UP000825935">
    <property type="component" value="Chromosome 1"/>
</dbReference>
<dbReference type="PANTHER" id="PTHR35124:SF1">
    <property type="entry name" value="CYTOCHROME P450 FAMILY PROTEIN"/>
    <property type="match status" value="1"/>
</dbReference>
<keyword evidence="1" id="KW-0812">Transmembrane</keyword>
<dbReference type="PANTHER" id="PTHR35124">
    <property type="entry name" value="CYTOCHROME P450 FAMILY PROTEIN"/>
    <property type="match status" value="1"/>
</dbReference>